<dbReference type="NCBIfam" id="TIGR00259">
    <property type="entry name" value="thylakoid_BtpA"/>
    <property type="match status" value="1"/>
</dbReference>
<dbReference type="OrthoDB" id="9791357at2"/>
<sequence>MKFMNMLEKNSALIGMVHCLPLPGTMNYAGSMDAIIEKAVSDAKTLERAGFDAILTEPTLDLPSGMARGQLQLAAMSIICKAVSQAVSLPTGVSYLTPDCMDMFSVAKASGAGFVRLTTFVDTMIFPPGVSYPSANRVWEVRRQEGMRDIAVLADIQVKHGTMMYPETRLEESAYFAEKQGADAIIVTGRATGEETPIETIQRVKRTVKIPVIVGSGVSVDNIQEQMPYADGFIIGSSIKANGKLEACVDEKLAAALVSAKNK</sequence>
<proteinExistence type="inferred from homology"/>
<accession>A0A174A7H4</accession>
<dbReference type="RefSeq" id="WP_055150958.1">
    <property type="nucleotide sequence ID" value="NZ_CYZU01000004.1"/>
</dbReference>
<gene>
    <name evidence="2" type="primary">sgcQ</name>
    <name evidence="2" type="ORF">ERS852491_00614</name>
</gene>
<dbReference type="EMBL" id="CYZU01000004">
    <property type="protein sequence ID" value="CUN83690.1"/>
    <property type="molecule type" value="Genomic_DNA"/>
</dbReference>
<reference evidence="2 3" key="1">
    <citation type="submission" date="2015-09" db="EMBL/GenBank/DDBJ databases">
        <authorList>
            <consortium name="Pathogen Informatics"/>
        </authorList>
    </citation>
    <scope>NUCLEOTIDE SEQUENCE [LARGE SCALE GENOMIC DNA]</scope>
    <source>
        <strain evidence="2 3">2789STDY5834876</strain>
    </source>
</reference>
<dbReference type="InterPro" id="IPR013785">
    <property type="entry name" value="Aldolase_TIM"/>
</dbReference>
<dbReference type="InterPro" id="IPR005137">
    <property type="entry name" value="BtpA"/>
</dbReference>
<dbReference type="STRING" id="39482.ERS852491_00614"/>
<dbReference type="Pfam" id="PF03437">
    <property type="entry name" value="BtpA"/>
    <property type="match status" value="1"/>
</dbReference>
<protein>
    <submittedName>
        <fullName evidence="2">Putative sgc region protein SgcQ</fullName>
    </submittedName>
</protein>
<dbReference type="PANTHER" id="PTHR21381:SF3">
    <property type="entry name" value="SGC REGION PROTEIN SGCQ-RELATED"/>
    <property type="match status" value="1"/>
</dbReference>
<comment type="similarity">
    <text evidence="1">Belongs to the BtpA family.</text>
</comment>
<dbReference type="PANTHER" id="PTHR21381">
    <property type="entry name" value="ZGC:162297"/>
    <property type="match status" value="1"/>
</dbReference>
<evidence type="ECO:0000313" key="2">
    <source>
        <dbReference type="EMBL" id="CUN83690.1"/>
    </source>
</evidence>
<dbReference type="Proteomes" id="UP000095544">
    <property type="component" value="Unassembled WGS sequence"/>
</dbReference>
<dbReference type="PIRSF" id="PIRSF005956">
    <property type="entry name" value="BtpA"/>
    <property type="match status" value="1"/>
</dbReference>
<name>A0A174A7H4_9FIRM</name>
<dbReference type="AlphaFoldDB" id="A0A174A7H4"/>
<dbReference type="SUPFAM" id="SSF51366">
    <property type="entry name" value="Ribulose-phoshate binding barrel"/>
    <property type="match status" value="1"/>
</dbReference>
<evidence type="ECO:0000256" key="1">
    <source>
        <dbReference type="ARBA" id="ARBA00006007"/>
    </source>
</evidence>
<dbReference type="InterPro" id="IPR011060">
    <property type="entry name" value="RibuloseP-bd_barrel"/>
</dbReference>
<dbReference type="Gene3D" id="3.20.20.70">
    <property type="entry name" value="Aldolase class I"/>
    <property type="match status" value="1"/>
</dbReference>
<organism evidence="2 3">
    <name type="scientific">Faecalicatena contorta</name>
    <dbReference type="NCBI Taxonomy" id="39482"/>
    <lineage>
        <taxon>Bacteria</taxon>
        <taxon>Bacillati</taxon>
        <taxon>Bacillota</taxon>
        <taxon>Clostridia</taxon>
        <taxon>Lachnospirales</taxon>
        <taxon>Lachnospiraceae</taxon>
        <taxon>Faecalicatena</taxon>
    </lineage>
</organism>
<evidence type="ECO:0000313" key="3">
    <source>
        <dbReference type="Proteomes" id="UP000095544"/>
    </source>
</evidence>